<evidence type="ECO:0000313" key="5">
    <source>
        <dbReference type="EMBL" id="MBS7525764.1"/>
    </source>
</evidence>
<protein>
    <submittedName>
        <fullName evidence="5">MarR family transcriptional regulator</fullName>
    </submittedName>
</protein>
<dbReference type="InterPro" id="IPR036390">
    <property type="entry name" value="WH_DNA-bd_sf"/>
</dbReference>
<keyword evidence="2" id="KW-0238">DNA-binding</keyword>
<comment type="caution">
    <text evidence="5">The sequence shown here is derived from an EMBL/GenBank/DDBJ whole genome shotgun (WGS) entry which is preliminary data.</text>
</comment>
<dbReference type="Pfam" id="PF01047">
    <property type="entry name" value="MarR"/>
    <property type="match status" value="1"/>
</dbReference>
<evidence type="ECO:0000256" key="3">
    <source>
        <dbReference type="ARBA" id="ARBA00023163"/>
    </source>
</evidence>
<dbReference type="InterPro" id="IPR000835">
    <property type="entry name" value="HTH_MarR-typ"/>
</dbReference>
<evidence type="ECO:0000259" key="4">
    <source>
        <dbReference type="PROSITE" id="PS50995"/>
    </source>
</evidence>
<name>A0ABS5PKU2_9FIRM</name>
<keyword evidence="1" id="KW-0805">Transcription regulation</keyword>
<dbReference type="RefSeq" id="WP_213235552.1">
    <property type="nucleotide sequence ID" value="NZ_JAHBCL010000005.1"/>
</dbReference>
<dbReference type="PANTHER" id="PTHR42756">
    <property type="entry name" value="TRANSCRIPTIONAL REGULATOR, MARR"/>
    <property type="match status" value="1"/>
</dbReference>
<accession>A0ABS5PKU2</accession>
<evidence type="ECO:0000256" key="1">
    <source>
        <dbReference type="ARBA" id="ARBA00023015"/>
    </source>
</evidence>
<dbReference type="SUPFAM" id="SSF46785">
    <property type="entry name" value="Winged helix' DNA-binding domain"/>
    <property type="match status" value="1"/>
</dbReference>
<dbReference type="EMBL" id="JAHBCL010000005">
    <property type="protein sequence ID" value="MBS7525764.1"/>
    <property type="molecule type" value="Genomic_DNA"/>
</dbReference>
<dbReference type="Gene3D" id="1.10.10.10">
    <property type="entry name" value="Winged helix-like DNA-binding domain superfamily/Winged helix DNA-binding domain"/>
    <property type="match status" value="1"/>
</dbReference>
<proteinExistence type="predicted"/>
<dbReference type="SMART" id="SM00347">
    <property type="entry name" value="HTH_MARR"/>
    <property type="match status" value="1"/>
</dbReference>
<organism evidence="5 6">
    <name type="scientific">Fusibacter paucivorans</name>
    <dbReference type="NCBI Taxonomy" id="76009"/>
    <lineage>
        <taxon>Bacteria</taxon>
        <taxon>Bacillati</taxon>
        <taxon>Bacillota</taxon>
        <taxon>Clostridia</taxon>
        <taxon>Eubacteriales</taxon>
        <taxon>Eubacteriales Family XII. Incertae Sedis</taxon>
        <taxon>Fusibacter</taxon>
    </lineage>
</organism>
<reference evidence="5 6" key="1">
    <citation type="submission" date="2021-05" db="EMBL/GenBank/DDBJ databases">
        <title>Fusibacter ferrireducens sp. nov., an anaerobic, sulfur- and Fe-reducing bacterium isolated from the mangrove sediment.</title>
        <authorList>
            <person name="Qiu D."/>
        </authorList>
    </citation>
    <scope>NUCLEOTIDE SEQUENCE [LARGE SCALE GENOMIC DNA]</scope>
    <source>
        <strain evidence="5 6">DSM 12116</strain>
    </source>
</reference>
<keyword evidence="3" id="KW-0804">Transcription</keyword>
<sequence>MANYRKEIAHMLDRMLIKVLHQDKAGFYKKALSVKLNLLDLLILRRLDEIGMMKLSDMVSYLEVDRNVLTTSLKRLQSVNLICKRTDTVDGRGQIIALSEYGEQFVKALSEASQSEMDFVLRDITVNEEKAILKFLSKIVQYHTDKYELDVFDTKQKY</sequence>
<dbReference type="PANTHER" id="PTHR42756:SF1">
    <property type="entry name" value="TRANSCRIPTIONAL REPRESSOR OF EMRAB OPERON"/>
    <property type="match status" value="1"/>
</dbReference>
<evidence type="ECO:0000313" key="6">
    <source>
        <dbReference type="Proteomes" id="UP000746471"/>
    </source>
</evidence>
<keyword evidence="6" id="KW-1185">Reference proteome</keyword>
<feature type="domain" description="HTH marR-type" evidence="4">
    <location>
        <begin position="5"/>
        <end position="141"/>
    </location>
</feature>
<dbReference type="InterPro" id="IPR036388">
    <property type="entry name" value="WH-like_DNA-bd_sf"/>
</dbReference>
<evidence type="ECO:0000256" key="2">
    <source>
        <dbReference type="ARBA" id="ARBA00023125"/>
    </source>
</evidence>
<dbReference type="PROSITE" id="PS50995">
    <property type="entry name" value="HTH_MARR_2"/>
    <property type="match status" value="1"/>
</dbReference>
<gene>
    <name evidence="5" type="ORF">KHM83_03630</name>
</gene>
<dbReference type="Proteomes" id="UP000746471">
    <property type="component" value="Unassembled WGS sequence"/>
</dbReference>